<gene>
    <name evidence="1" type="ORF">ymoll0001_13160</name>
</gene>
<organism evidence="1 2">
    <name type="scientific">Yersinia mollaretii (strain ATCC 43969 / DSM 18520 / CIP 103324 / CNY 7263 / WAIP 204)</name>
    <dbReference type="NCBI Taxonomy" id="349967"/>
    <lineage>
        <taxon>Bacteria</taxon>
        <taxon>Pseudomonadati</taxon>
        <taxon>Pseudomonadota</taxon>
        <taxon>Gammaproteobacteria</taxon>
        <taxon>Enterobacterales</taxon>
        <taxon>Yersiniaceae</taxon>
        <taxon>Yersinia</taxon>
    </lineage>
</organism>
<evidence type="ECO:0000313" key="2">
    <source>
        <dbReference type="Proteomes" id="UP000003027"/>
    </source>
</evidence>
<evidence type="ECO:0000313" key="1">
    <source>
        <dbReference type="EMBL" id="EEQ09032.1"/>
    </source>
</evidence>
<proteinExistence type="predicted"/>
<evidence type="ECO:0008006" key="3">
    <source>
        <dbReference type="Google" id="ProtNLM"/>
    </source>
</evidence>
<accession>A0ABP2E9B8</accession>
<reference evidence="1" key="1">
    <citation type="submission" date="2008-12" db="EMBL/GenBank/DDBJ databases">
        <title>Annotation of the Yersinia mollaretii ATCC 43969 genome.</title>
        <authorList>
            <person name="Read T.D."/>
            <person name="Akmal A."/>
            <person name="Bishop-Lilly K."/>
            <person name="Chen P.E."/>
            <person name="Cook C."/>
            <person name="Kiley M.P."/>
            <person name="Lentz S."/>
            <person name="Mateczun A."/>
            <person name="Nagarajan N."/>
            <person name="Nolan N."/>
            <person name="Osborne B.I."/>
            <person name="Pop M."/>
            <person name="Sozhamannan S."/>
            <person name="Stewart A.C."/>
            <person name="Sulakvelidze A."/>
            <person name="Thomason B."/>
            <person name="Willner K."/>
            <person name="Zwick M.E."/>
        </authorList>
    </citation>
    <scope>NUCLEOTIDE SEQUENCE [LARGE SCALE GENOMIC DNA]</scope>
    <source>
        <strain evidence="1">ATCC 43969</strain>
    </source>
</reference>
<comment type="caution">
    <text evidence="1">The sequence shown here is derived from an EMBL/GenBank/DDBJ whole genome shotgun (WGS) entry which is preliminary data.</text>
</comment>
<protein>
    <recommendedName>
        <fullName evidence="3">Transposase</fullName>
    </recommendedName>
</protein>
<sequence>MPIISTRPTIVSCQQNWFVFYPKQNNQYLAKSRPILSDNGKNV</sequence>
<dbReference type="Proteomes" id="UP000003027">
    <property type="component" value="Unassembled WGS sequence"/>
</dbReference>
<name>A0ABP2E9B8_YERMW</name>
<keyword evidence="2" id="KW-1185">Reference proteome</keyword>
<dbReference type="EMBL" id="AALD02000054">
    <property type="protein sequence ID" value="EEQ09032.1"/>
    <property type="molecule type" value="Genomic_DNA"/>
</dbReference>